<dbReference type="EMBL" id="LR797294">
    <property type="protein sequence ID" value="CAB4200214.1"/>
    <property type="molecule type" value="Genomic_DNA"/>
</dbReference>
<feature type="domain" description="N-acetyltransferase" evidence="1">
    <location>
        <begin position="1"/>
        <end position="141"/>
    </location>
</feature>
<protein>
    <recommendedName>
        <fullName evidence="1">N-acetyltransferase domain-containing protein</fullName>
    </recommendedName>
</protein>
<dbReference type="GO" id="GO:0016747">
    <property type="term" value="F:acyltransferase activity, transferring groups other than amino-acyl groups"/>
    <property type="evidence" value="ECO:0007669"/>
    <property type="project" value="InterPro"/>
</dbReference>
<dbReference type="PROSITE" id="PS51186">
    <property type="entry name" value="GNAT"/>
    <property type="match status" value="1"/>
</dbReference>
<dbReference type="InterPro" id="IPR000182">
    <property type="entry name" value="GNAT_dom"/>
</dbReference>
<evidence type="ECO:0000259" key="1">
    <source>
        <dbReference type="PROSITE" id="PS51186"/>
    </source>
</evidence>
<proteinExistence type="predicted"/>
<dbReference type="SUPFAM" id="SSF55729">
    <property type="entry name" value="Acyl-CoA N-acyltransferases (Nat)"/>
    <property type="match status" value="1"/>
</dbReference>
<sequence>MIVMPFKPEHLEQLRDSQTQGHIAAALGDPAYIQELAQSEGWTAMEGDTVLGCAGLIPVWQGHCHAWALIGSKSGPAMLVLTRAILRLLKMQTGRIQTVVEADFIAGQRWMDVLGFTRETPGVMRKWYPDGSDAILYSRVT</sequence>
<gene>
    <name evidence="2" type="ORF">UFOVP1356_29</name>
</gene>
<name>A0A6J5S0C8_9CAUD</name>
<dbReference type="InterPro" id="IPR016181">
    <property type="entry name" value="Acyl_CoA_acyltransferase"/>
</dbReference>
<evidence type="ECO:0000313" key="2">
    <source>
        <dbReference type="EMBL" id="CAB4200214.1"/>
    </source>
</evidence>
<reference evidence="2" key="1">
    <citation type="submission" date="2020-05" db="EMBL/GenBank/DDBJ databases">
        <authorList>
            <person name="Chiriac C."/>
            <person name="Salcher M."/>
            <person name="Ghai R."/>
            <person name="Kavagutti S V."/>
        </authorList>
    </citation>
    <scope>NUCLEOTIDE SEQUENCE</scope>
</reference>
<accession>A0A6J5S0C8</accession>
<organism evidence="2">
    <name type="scientific">uncultured Caudovirales phage</name>
    <dbReference type="NCBI Taxonomy" id="2100421"/>
    <lineage>
        <taxon>Viruses</taxon>
        <taxon>Duplodnaviria</taxon>
        <taxon>Heunggongvirae</taxon>
        <taxon>Uroviricota</taxon>
        <taxon>Caudoviricetes</taxon>
        <taxon>Peduoviridae</taxon>
        <taxon>Maltschvirus</taxon>
        <taxon>Maltschvirus maltsch</taxon>
    </lineage>
</organism>